<feature type="compositionally biased region" description="Polar residues" evidence="1">
    <location>
        <begin position="175"/>
        <end position="184"/>
    </location>
</feature>
<gene>
    <name evidence="2" type="ORF">HH215_00660</name>
</gene>
<feature type="region of interest" description="Disordered" evidence="1">
    <location>
        <begin position="169"/>
        <end position="258"/>
    </location>
</feature>
<feature type="compositionally biased region" description="Low complexity" evidence="1">
    <location>
        <begin position="189"/>
        <end position="199"/>
    </location>
</feature>
<keyword evidence="3" id="KW-1185">Reference proteome</keyword>
<name>A0A7Z2ZJF1_9BACL</name>
<feature type="compositionally biased region" description="Polar residues" evidence="1">
    <location>
        <begin position="1"/>
        <end position="12"/>
    </location>
</feature>
<organism evidence="2 3">
    <name type="scientific">Cohnella herbarum</name>
    <dbReference type="NCBI Taxonomy" id="2728023"/>
    <lineage>
        <taxon>Bacteria</taxon>
        <taxon>Bacillati</taxon>
        <taxon>Bacillota</taxon>
        <taxon>Bacilli</taxon>
        <taxon>Bacillales</taxon>
        <taxon>Paenibacillaceae</taxon>
        <taxon>Cohnella</taxon>
    </lineage>
</organism>
<evidence type="ECO:0008006" key="4">
    <source>
        <dbReference type="Google" id="ProtNLM"/>
    </source>
</evidence>
<dbReference type="Proteomes" id="UP000502248">
    <property type="component" value="Chromosome"/>
</dbReference>
<reference evidence="2 3" key="1">
    <citation type="submission" date="2020-04" db="EMBL/GenBank/DDBJ databases">
        <title>Genome sequencing of novel species.</title>
        <authorList>
            <person name="Heo J."/>
            <person name="Kim S.-J."/>
            <person name="Kim J.-S."/>
            <person name="Hong S.-B."/>
            <person name="Kwon S.-W."/>
        </authorList>
    </citation>
    <scope>NUCLEOTIDE SEQUENCE [LARGE SCALE GENOMIC DNA]</scope>
    <source>
        <strain evidence="2 3">MFER-1</strain>
    </source>
</reference>
<protein>
    <recommendedName>
        <fullName evidence="4">Spore coat protein B</fullName>
    </recommendedName>
</protein>
<dbReference type="AlphaFoldDB" id="A0A7Z2ZJF1"/>
<dbReference type="EMBL" id="CP051680">
    <property type="protein sequence ID" value="QJD81833.1"/>
    <property type="molecule type" value="Genomic_DNA"/>
</dbReference>
<dbReference type="RefSeq" id="WP_169278139.1">
    <property type="nucleotide sequence ID" value="NZ_CP051680.1"/>
</dbReference>
<feature type="region of interest" description="Disordered" evidence="1">
    <location>
        <begin position="1"/>
        <end position="21"/>
    </location>
</feature>
<proteinExistence type="predicted"/>
<dbReference type="KEGG" id="cheb:HH215_00660"/>
<evidence type="ECO:0000313" key="3">
    <source>
        <dbReference type="Proteomes" id="UP000502248"/>
    </source>
</evidence>
<evidence type="ECO:0000256" key="1">
    <source>
        <dbReference type="SAM" id="MobiDB-lite"/>
    </source>
</evidence>
<feature type="compositionally biased region" description="Polar residues" evidence="1">
    <location>
        <begin position="231"/>
        <end position="246"/>
    </location>
</feature>
<sequence>MLFSFNPRQPVQTAPRPLDNKTRQPHLVLQAGHLNGKEVRVNRGGSDSIEGILLAIAGDYLVILSDSKICYVNGAHVRNIAGSSTDGGKSVGGRSGGRSAGLHKSFIHAPDFQALLSRLRHKHIQINSGSPEKLDGFLAEVAKDNVLLIVESELVRIPIFYIKTVRSSAKRKNNHTNNNKSSGIKTDWNKSGGNRSGGSKTVGNKSVGNRIGGNRPWGSRTLGSLFGGSQGRNNGRPSLINPSPESTAAAKEVLPLSP</sequence>
<accession>A0A7Z2ZJF1</accession>
<evidence type="ECO:0000313" key="2">
    <source>
        <dbReference type="EMBL" id="QJD81833.1"/>
    </source>
</evidence>